<evidence type="ECO:0000256" key="1">
    <source>
        <dbReference type="SAM" id="MobiDB-lite"/>
    </source>
</evidence>
<protein>
    <recommendedName>
        <fullName evidence="4">GIY-YIG nuclease family protein</fullName>
    </recommendedName>
</protein>
<organism evidence="2 3">
    <name type="scientific">Virgisporangium aurantiacum</name>
    <dbReference type="NCBI Taxonomy" id="175570"/>
    <lineage>
        <taxon>Bacteria</taxon>
        <taxon>Bacillati</taxon>
        <taxon>Actinomycetota</taxon>
        <taxon>Actinomycetes</taxon>
        <taxon>Micromonosporales</taxon>
        <taxon>Micromonosporaceae</taxon>
        <taxon>Virgisporangium</taxon>
    </lineage>
</organism>
<comment type="caution">
    <text evidence="2">The sequence shown here is derived from an EMBL/GenBank/DDBJ whole genome shotgun (WGS) entry which is preliminary data.</text>
</comment>
<accession>A0A8J4E0S1</accession>
<dbReference type="AlphaFoldDB" id="A0A8J4E0S1"/>
<dbReference type="Proteomes" id="UP000612585">
    <property type="component" value="Unassembled WGS sequence"/>
</dbReference>
<reference evidence="2" key="1">
    <citation type="submission" date="2021-01" db="EMBL/GenBank/DDBJ databases">
        <title>Whole genome shotgun sequence of Virgisporangium aurantiacum NBRC 16421.</title>
        <authorList>
            <person name="Komaki H."/>
            <person name="Tamura T."/>
        </authorList>
    </citation>
    <scope>NUCLEOTIDE SEQUENCE</scope>
    <source>
        <strain evidence="2">NBRC 16421</strain>
    </source>
</reference>
<sequence>MIRLGSLAGYPFEGPRTLGGWTPPARPAVYAVMYKPDPARETYAVIYVGHSDDLSAEGFPFNHPAAPCWVKRAGGRWGVYICTYDVPGGLRSHREQIAGELAAIYRPTCNEQQYDRSWKDEWIGGYTAPTTGPLTTSREPGEPQNR</sequence>
<evidence type="ECO:0008006" key="4">
    <source>
        <dbReference type="Google" id="ProtNLM"/>
    </source>
</evidence>
<proteinExistence type="predicted"/>
<dbReference type="RefSeq" id="WP_203996023.1">
    <property type="nucleotide sequence ID" value="NZ_BOPG01000027.1"/>
</dbReference>
<evidence type="ECO:0000313" key="2">
    <source>
        <dbReference type="EMBL" id="GIJ57013.1"/>
    </source>
</evidence>
<feature type="region of interest" description="Disordered" evidence="1">
    <location>
        <begin position="125"/>
        <end position="146"/>
    </location>
</feature>
<gene>
    <name evidence="2" type="ORF">Vau01_045290</name>
</gene>
<dbReference type="EMBL" id="BOPG01000027">
    <property type="protein sequence ID" value="GIJ57013.1"/>
    <property type="molecule type" value="Genomic_DNA"/>
</dbReference>
<evidence type="ECO:0000313" key="3">
    <source>
        <dbReference type="Proteomes" id="UP000612585"/>
    </source>
</evidence>
<name>A0A8J4E0S1_9ACTN</name>
<feature type="compositionally biased region" description="Polar residues" evidence="1">
    <location>
        <begin position="128"/>
        <end position="138"/>
    </location>
</feature>
<keyword evidence="3" id="KW-1185">Reference proteome</keyword>